<dbReference type="KEGG" id="hoh:Hoch_0557"/>
<gene>
    <name evidence="10" type="ordered locus">Hoch_0557</name>
</gene>
<dbReference type="GO" id="GO:0016020">
    <property type="term" value="C:membrane"/>
    <property type="evidence" value="ECO:0007669"/>
    <property type="project" value="InterPro"/>
</dbReference>
<dbReference type="GO" id="GO:0005737">
    <property type="term" value="C:cytoplasm"/>
    <property type="evidence" value="ECO:0007669"/>
    <property type="project" value="TreeGrafter"/>
</dbReference>
<dbReference type="PANTHER" id="PTHR13748">
    <property type="entry name" value="COBW-RELATED"/>
    <property type="match status" value="1"/>
</dbReference>
<comment type="similarity">
    <text evidence="4">Belongs to the SIMIBI class G3E GTPase family. ZNG1 subfamily.</text>
</comment>
<dbReference type="InterPro" id="IPR036627">
    <property type="entry name" value="CobW-likC_sf"/>
</dbReference>
<feature type="domain" description="CobW C-terminal" evidence="9">
    <location>
        <begin position="354"/>
        <end position="449"/>
    </location>
</feature>
<dbReference type="Pfam" id="PF07683">
    <property type="entry name" value="CobW_C"/>
    <property type="match status" value="1"/>
</dbReference>
<feature type="transmembrane region" description="Helical" evidence="8">
    <location>
        <begin position="32"/>
        <end position="51"/>
    </location>
</feature>
<keyword evidence="3" id="KW-0143">Chaperone</keyword>
<keyword evidence="8" id="KW-0812">Transmembrane</keyword>
<proteinExistence type="inferred from homology"/>
<dbReference type="InterPro" id="IPR051316">
    <property type="entry name" value="Zinc-reg_GTPase_activator"/>
</dbReference>
<dbReference type="GO" id="GO:0016787">
    <property type="term" value="F:hydrolase activity"/>
    <property type="evidence" value="ECO:0007669"/>
    <property type="project" value="UniProtKB-KW"/>
</dbReference>
<feature type="transmembrane region" description="Helical" evidence="8">
    <location>
        <begin position="58"/>
        <end position="78"/>
    </location>
</feature>
<dbReference type="Pfam" id="PF03203">
    <property type="entry name" value="MerC"/>
    <property type="match status" value="1"/>
</dbReference>
<dbReference type="InterPro" id="IPR004891">
    <property type="entry name" value="Mercury-R_MerC"/>
</dbReference>
<dbReference type="SUPFAM" id="SSF52540">
    <property type="entry name" value="P-loop containing nucleoside triphosphate hydrolases"/>
    <property type="match status" value="1"/>
</dbReference>
<dbReference type="InterPro" id="IPR011629">
    <property type="entry name" value="CobW-like_C"/>
</dbReference>
<keyword evidence="8" id="KW-0472">Membrane</keyword>
<dbReference type="Proteomes" id="UP000001880">
    <property type="component" value="Chromosome"/>
</dbReference>
<evidence type="ECO:0000256" key="3">
    <source>
        <dbReference type="ARBA" id="ARBA00023186"/>
    </source>
</evidence>
<evidence type="ECO:0000313" key="10">
    <source>
        <dbReference type="EMBL" id="ACY13195.1"/>
    </source>
</evidence>
<dbReference type="InterPro" id="IPR003495">
    <property type="entry name" value="CobW/HypB/UreG_nucleotide-bd"/>
</dbReference>
<dbReference type="CDD" id="cd03112">
    <property type="entry name" value="CobW-like"/>
    <property type="match status" value="1"/>
</dbReference>
<feature type="region of interest" description="Disordered" evidence="7">
    <location>
        <begin position="328"/>
        <end position="354"/>
    </location>
</feature>
<evidence type="ECO:0000259" key="9">
    <source>
        <dbReference type="SMART" id="SM00833"/>
    </source>
</evidence>
<feature type="transmembrane region" description="Helical" evidence="8">
    <location>
        <begin position="7"/>
        <end position="26"/>
    </location>
</feature>
<dbReference type="GO" id="GO:0015097">
    <property type="term" value="F:mercury ion transmembrane transporter activity"/>
    <property type="evidence" value="ECO:0007669"/>
    <property type="project" value="InterPro"/>
</dbReference>
<keyword evidence="2" id="KW-0378">Hydrolase</keyword>
<dbReference type="HOGENOM" id="CLU_017452_0_2_7"/>
<sequence>MLGRVDRLGSVLALAFAAACVVLAFFDAPRVAAALLAIVAPVAVASAWAGWRVHRRGWPVALSALGLVVAGVGGWLGVGGVLGTILAAVGGLTLAAAHDIHYLLRRRAPVPIVVLTGFLGSGKTTLLNQVLARGGAAGTVVIVNEFGEVGLDHLLVEHVDERMMYLSNGCICCTVRGDLIKTLQEVFTRADRGEMPPVHRVLVETTGMAEPAPIVHALMPPPLVTPRYQLAAVVTTVDAVNGLHSLQRHPEVAMQVAMADRVFLTKTDLNADVEELRARLREVNPGAMIVDVVRNPTGIAELLGARMYELPERAQAVDAWLGDARHRARDQHAHGDGDHDHDHGGDEHHHDHEIRSHCVTREQPLRLRSFQRFMALLAAEQGDDLLRVKGILHLAERPGTPALVHGVQHVLHPVRWLPRWPEDDRTSRLVFITRGIPRERLDLLLSALERADVVAPAPALSAEAPRSPDA</sequence>
<evidence type="ECO:0000256" key="4">
    <source>
        <dbReference type="ARBA" id="ARBA00034320"/>
    </source>
</evidence>
<evidence type="ECO:0000256" key="2">
    <source>
        <dbReference type="ARBA" id="ARBA00022801"/>
    </source>
</evidence>
<dbReference type="STRING" id="502025.Hoch_0557"/>
<dbReference type="Pfam" id="PF02492">
    <property type="entry name" value="cobW"/>
    <property type="match status" value="1"/>
</dbReference>
<keyword evidence="11" id="KW-1185">Reference proteome</keyword>
<dbReference type="Gene3D" id="3.40.50.300">
    <property type="entry name" value="P-loop containing nucleotide triphosphate hydrolases"/>
    <property type="match status" value="1"/>
</dbReference>
<keyword evidence="8" id="KW-1133">Transmembrane helix</keyword>
<dbReference type="PROSITE" id="PS51257">
    <property type="entry name" value="PROKAR_LIPOPROTEIN"/>
    <property type="match status" value="1"/>
</dbReference>
<evidence type="ECO:0000256" key="6">
    <source>
        <dbReference type="ARBA" id="ARBA00049117"/>
    </source>
</evidence>
<feature type="compositionally biased region" description="Basic and acidic residues" evidence="7">
    <location>
        <begin position="330"/>
        <end position="354"/>
    </location>
</feature>
<evidence type="ECO:0000256" key="1">
    <source>
        <dbReference type="ARBA" id="ARBA00022741"/>
    </source>
</evidence>
<evidence type="ECO:0000313" key="11">
    <source>
        <dbReference type="Proteomes" id="UP000001880"/>
    </source>
</evidence>
<evidence type="ECO:0000256" key="5">
    <source>
        <dbReference type="ARBA" id="ARBA00045658"/>
    </source>
</evidence>
<dbReference type="eggNOG" id="COG0523">
    <property type="taxonomic scope" value="Bacteria"/>
</dbReference>
<protein>
    <submittedName>
        <fullName evidence="10">Cobalamin synthesis protein P47K</fullName>
    </submittedName>
</protein>
<dbReference type="SUPFAM" id="SSF90002">
    <property type="entry name" value="Hypothetical protein YjiA, C-terminal domain"/>
    <property type="match status" value="1"/>
</dbReference>
<keyword evidence="1" id="KW-0547">Nucleotide-binding</keyword>
<dbReference type="SMART" id="SM00833">
    <property type="entry name" value="CobW_C"/>
    <property type="match status" value="1"/>
</dbReference>
<dbReference type="InterPro" id="IPR027417">
    <property type="entry name" value="P-loop_NTPase"/>
</dbReference>
<dbReference type="AlphaFoldDB" id="D0LLH8"/>
<organism evidence="10 11">
    <name type="scientific">Haliangium ochraceum (strain DSM 14365 / JCM 11303 / SMP-2)</name>
    <dbReference type="NCBI Taxonomy" id="502025"/>
    <lineage>
        <taxon>Bacteria</taxon>
        <taxon>Pseudomonadati</taxon>
        <taxon>Myxococcota</taxon>
        <taxon>Polyangia</taxon>
        <taxon>Haliangiales</taxon>
        <taxon>Kofleriaceae</taxon>
        <taxon>Haliangium</taxon>
    </lineage>
</organism>
<dbReference type="EMBL" id="CP001804">
    <property type="protein sequence ID" value="ACY13195.1"/>
    <property type="molecule type" value="Genomic_DNA"/>
</dbReference>
<comment type="function">
    <text evidence="5">Zinc chaperone that directly transfers zinc cofactor to target proteins, thereby activating them. Zinc is transferred from the CXCC motif in the GTPase domain to the zinc binding site in target proteins in a process requiring GTP hydrolysis.</text>
</comment>
<name>D0LLH8_HALO1</name>
<evidence type="ECO:0000256" key="7">
    <source>
        <dbReference type="SAM" id="MobiDB-lite"/>
    </source>
</evidence>
<dbReference type="Gene3D" id="3.30.1220.10">
    <property type="entry name" value="CobW-like, C-terminal domain"/>
    <property type="match status" value="1"/>
</dbReference>
<dbReference type="GO" id="GO:0000166">
    <property type="term" value="F:nucleotide binding"/>
    <property type="evidence" value="ECO:0007669"/>
    <property type="project" value="UniProtKB-KW"/>
</dbReference>
<reference evidence="10 11" key="1">
    <citation type="journal article" date="2010" name="Stand. Genomic Sci.">
        <title>Complete genome sequence of Haliangium ochraceum type strain (SMP-2).</title>
        <authorList>
            <consortium name="US DOE Joint Genome Institute (JGI-PGF)"/>
            <person name="Ivanova N."/>
            <person name="Daum C."/>
            <person name="Lang E."/>
            <person name="Abt B."/>
            <person name="Kopitz M."/>
            <person name="Saunders E."/>
            <person name="Lapidus A."/>
            <person name="Lucas S."/>
            <person name="Glavina Del Rio T."/>
            <person name="Nolan M."/>
            <person name="Tice H."/>
            <person name="Copeland A."/>
            <person name="Cheng J.F."/>
            <person name="Chen F."/>
            <person name="Bruce D."/>
            <person name="Goodwin L."/>
            <person name="Pitluck S."/>
            <person name="Mavromatis K."/>
            <person name="Pati A."/>
            <person name="Mikhailova N."/>
            <person name="Chen A."/>
            <person name="Palaniappan K."/>
            <person name="Land M."/>
            <person name="Hauser L."/>
            <person name="Chang Y.J."/>
            <person name="Jeffries C.D."/>
            <person name="Detter J.C."/>
            <person name="Brettin T."/>
            <person name="Rohde M."/>
            <person name="Goker M."/>
            <person name="Bristow J."/>
            <person name="Markowitz V."/>
            <person name="Eisen J.A."/>
            <person name="Hugenholtz P."/>
            <person name="Kyrpides N.C."/>
            <person name="Klenk H.P."/>
        </authorList>
    </citation>
    <scope>NUCLEOTIDE SEQUENCE [LARGE SCALE GENOMIC DNA]</scope>
    <source>
        <strain evidence="11">DSM 14365 / CIP 107738 / JCM 11303 / AJ 13395 / SMP-2</strain>
    </source>
</reference>
<evidence type="ECO:0000256" key="8">
    <source>
        <dbReference type="SAM" id="Phobius"/>
    </source>
</evidence>
<comment type="catalytic activity">
    <reaction evidence="6">
        <text>GTP + H2O = GDP + phosphate + H(+)</text>
        <dbReference type="Rhea" id="RHEA:19669"/>
        <dbReference type="ChEBI" id="CHEBI:15377"/>
        <dbReference type="ChEBI" id="CHEBI:15378"/>
        <dbReference type="ChEBI" id="CHEBI:37565"/>
        <dbReference type="ChEBI" id="CHEBI:43474"/>
        <dbReference type="ChEBI" id="CHEBI:58189"/>
    </reaction>
    <physiologicalReaction direction="left-to-right" evidence="6">
        <dbReference type="Rhea" id="RHEA:19670"/>
    </physiologicalReaction>
</comment>
<dbReference type="PANTHER" id="PTHR13748:SF62">
    <property type="entry name" value="COBW DOMAIN-CONTAINING PROTEIN"/>
    <property type="match status" value="1"/>
</dbReference>
<accession>D0LLH8</accession>